<dbReference type="EMBL" id="BARS01049644">
    <property type="protein sequence ID" value="GAG35229.1"/>
    <property type="molecule type" value="Genomic_DNA"/>
</dbReference>
<feature type="compositionally biased region" description="Basic residues" evidence="1">
    <location>
        <begin position="127"/>
        <end position="138"/>
    </location>
</feature>
<feature type="non-terminal residue" evidence="2">
    <location>
        <position position="1"/>
    </location>
</feature>
<sequence>TNLMNKEQLQKLSKEFNVNKYGGIPKAQWGSYPVAKPTGIYESIEEGDGYNQILEYEDEMGLESDPRYQEDGRIGITPGPYVDKGLFNNRRQFNFQMDARDDEGNVLDYDPGFGSTTLKKDRSATRAAKRGWRKGRRDWRKEQRAEHGSRWSNLSGDEKANIALAGLTGIDILTGAKDRRIAQEQFEDQWDASNMYKSIPADKALLYGHHKKNVGPSDLNPYQTGMGSFGNYGNIARFGG</sequence>
<reference evidence="2" key="1">
    <citation type="journal article" date="2014" name="Front. Microbiol.">
        <title>High frequency of phylogenetically diverse reductive dehalogenase-homologous genes in deep subseafloor sedimentary metagenomes.</title>
        <authorList>
            <person name="Kawai M."/>
            <person name="Futagami T."/>
            <person name="Toyoda A."/>
            <person name="Takaki Y."/>
            <person name="Nishi S."/>
            <person name="Hori S."/>
            <person name="Arai W."/>
            <person name="Tsubouchi T."/>
            <person name="Morono Y."/>
            <person name="Uchiyama I."/>
            <person name="Ito T."/>
            <person name="Fujiyama A."/>
            <person name="Inagaki F."/>
            <person name="Takami H."/>
        </authorList>
    </citation>
    <scope>NUCLEOTIDE SEQUENCE</scope>
    <source>
        <strain evidence="2">Expedition CK06-06</strain>
    </source>
</reference>
<gene>
    <name evidence="2" type="ORF">S01H1_74232</name>
</gene>
<accession>X0WW66</accession>
<feature type="non-terminal residue" evidence="2">
    <location>
        <position position="240"/>
    </location>
</feature>
<comment type="caution">
    <text evidence="2">The sequence shown here is derived from an EMBL/GenBank/DDBJ whole genome shotgun (WGS) entry which is preliminary data.</text>
</comment>
<proteinExistence type="predicted"/>
<dbReference type="AlphaFoldDB" id="X0WW66"/>
<feature type="region of interest" description="Disordered" evidence="1">
    <location>
        <begin position="118"/>
        <end position="148"/>
    </location>
</feature>
<protein>
    <submittedName>
        <fullName evidence="2">Uncharacterized protein</fullName>
    </submittedName>
</protein>
<feature type="compositionally biased region" description="Basic and acidic residues" evidence="1">
    <location>
        <begin position="139"/>
        <end position="148"/>
    </location>
</feature>
<organism evidence="2">
    <name type="scientific">marine sediment metagenome</name>
    <dbReference type="NCBI Taxonomy" id="412755"/>
    <lineage>
        <taxon>unclassified sequences</taxon>
        <taxon>metagenomes</taxon>
        <taxon>ecological metagenomes</taxon>
    </lineage>
</organism>
<evidence type="ECO:0000313" key="2">
    <source>
        <dbReference type="EMBL" id="GAG35229.1"/>
    </source>
</evidence>
<evidence type="ECO:0000256" key="1">
    <source>
        <dbReference type="SAM" id="MobiDB-lite"/>
    </source>
</evidence>
<name>X0WW66_9ZZZZ</name>